<feature type="transmembrane region" description="Helical" evidence="11">
    <location>
        <begin position="201"/>
        <end position="222"/>
    </location>
</feature>
<dbReference type="Pfam" id="PF00999">
    <property type="entry name" value="Na_H_Exchanger"/>
    <property type="match status" value="1"/>
</dbReference>
<evidence type="ECO:0000256" key="10">
    <source>
        <dbReference type="ARBA" id="ARBA00038341"/>
    </source>
</evidence>
<feature type="transmembrane region" description="Helical" evidence="11">
    <location>
        <begin position="349"/>
        <end position="370"/>
    </location>
</feature>
<dbReference type="RefSeq" id="XP_014517477.1">
    <property type="nucleotide sequence ID" value="XM_014661991.2"/>
</dbReference>
<gene>
    <name evidence="16" type="primary">LOC106774969</name>
</gene>
<organism evidence="15 16">
    <name type="scientific">Vigna radiata var. radiata</name>
    <name type="common">Mung bean</name>
    <name type="synonym">Phaseolus aureus</name>
    <dbReference type="NCBI Taxonomy" id="3916"/>
    <lineage>
        <taxon>Eukaryota</taxon>
        <taxon>Viridiplantae</taxon>
        <taxon>Streptophyta</taxon>
        <taxon>Embryophyta</taxon>
        <taxon>Tracheophyta</taxon>
        <taxon>Spermatophyta</taxon>
        <taxon>Magnoliopsida</taxon>
        <taxon>eudicotyledons</taxon>
        <taxon>Gunneridae</taxon>
        <taxon>Pentapetalae</taxon>
        <taxon>rosids</taxon>
        <taxon>fabids</taxon>
        <taxon>Fabales</taxon>
        <taxon>Fabaceae</taxon>
        <taxon>Papilionoideae</taxon>
        <taxon>50 kb inversion clade</taxon>
        <taxon>NPAAA clade</taxon>
        <taxon>indigoferoid/millettioid clade</taxon>
        <taxon>Phaseoleae</taxon>
        <taxon>Vigna</taxon>
    </lineage>
</organism>
<keyword evidence="5 11" id="KW-0812">Transmembrane</keyword>
<proteinExistence type="inferred from homology"/>
<dbReference type="InterPro" id="IPR050794">
    <property type="entry name" value="CPA2_transporter"/>
</dbReference>
<dbReference type="GO" id="GO:0015297">
    <property type="term" value="F:antiporter activity"/>
    <property type="evidence" value="ECO:0007669"/>
    <property type="project" value="UniProtKB-KW"/>
</dbReference>
<evidence type="ECO:0000256" key="7">
    <source>
        <dbReference type="ARBA" id="ARBA00022989"/>
    </source>
</evidence>
<dbReference type="Pfam" id="PF23256">
    <property type="entry name" value="CHX17_2nd"/>
    <property type="match status" value="1"/>
</dbReference>
<evidence type="ECO:0000256" key="5">
    <source>
        <dbReference type="ARBA" id="ARBA00022692"/>
    </source>
</evidence>
<evidence type="ECO:0000259" key="13">
    <source>
        <dbReference type="Pfam" id="PF23256"/>
    </source>
</evidence>
<dbReference type="InterPro" id="IPR057290">
    <property type="entry name" value="CHX17_C"/>
</dbReference>
<feature type="transmembrane region" description="Helical" evidence="11">
    <location>
        <begin position="271"/>
        <end position="301"/>
    </location>
</feature>
<dbReference type="FunFam" id="1.20.1530.20:FF:000003">
    <property type="entry name" value="Cation/H(+) antiporter 15"/>
    <property type="match status" value="1"/>
</dbReference>
<dbReference type="GO" id="GO:0006813">
    <property type="term" value="P:potassium ion transport"/>
    <property type="evidence" value="ECO:0007669"/>
    <property type="project" value="UniProtKB-KW"/>
</dbReference>
<feature type="transmembrane region" description="Helical" evidence="11">
    <location>
        <begin position="168"/>
        <end position="189"/>
    </location>
</feature>
<reference evidence="16" key="2">
    <citation type="submission" date="2025-08" db="UniProtKB">
        <authorList>
            <consortium name="RefSeq"/>
        </authorList>
    </citation>
    <scope>IDENTIFICATION</scope>
    <source>
        <tissue evidence="16">Leaf</tissue>
    </source>
</reference>
<evidence type="ECO:0000256" key="6">
    <source>
        <dbReference type="ARBA" id="ARBA00022958"/>
    </source>
</evidence>
<dbReference type="InterPro" id="IPR006153">
    <property type="entry name" value="Cation/H_exchanger_TM"/>
</dbReference>
<dbReference type="InterPro" id="IPR038770">
    <property type="entry name" value="Na+/solute_symporter_sf"/>
</dbReference>
<feature type="domain" description="Cation/H(+) antiporter central" evidence="13">
    <location>
        <begin position="488"/>
        <end position="621"/>
    </location>
</feature>
<keyword evidence="8" id="KW-0406">Ion transport</keyword>
<dbReference type="Gene3D" id="1.20.1530.20">
    <property type="match status" value="1"/>
</dbReference>
<keyword evidence="4" id="KW-0633">Potassium transport</keyword>
<dbReference type="GO" id="GO:0006885">
    <property type="term" value="P:regulation of pH"/>
    <property type="evidence" value="ECO:0007669"/>
    <property type="project" value="TreeGrafter"/>
</dbReference>
<comment type="similarity">
    <text evidence="10">Belongs to the monovalent cation:proton antiporter 2 (CPA2) transporter (TC 2.A.37) family. CHX (TC 2.A.37.4) subfamily.</text>
</comment>
<feature type="domain" description="Cation/H(+) antiporter C-terminal" evidence="14">
    <location>
        <begin position="631"/>
        <end position="795"/>
    </location>
</feature>
<sequence>MDNTTMTPSTMPDKSIICYTPFMVTTNGLWKNNNLLDFSLPLFTLQLTLVVSATRFFVLILKPFHQPRVIAEILGGLLLGPSVLGRNKNFANIVFPMKSVMLVETMANIGLIYFVFLIGLEMDVSIIKRAGKKTVLISLAGMVIPFMVAICLSSLIANTNETINQASYILYLGIVLSVTAFPVLARMLVELKLINTDLGKLALSTSLINDVCAWMLLALTIALSEEIISAWVSLWVLLSNIVFLSFSFLIVRPTMSWLIEKTPEGKPFSDFQLCIVLTGVLMSAFITDVLGTHCVFGAFVYGLVIPNGPLGAAIIEKLEDFVSGLLLPLFYATSGLKTDISLISGANTWAFILSAISLTYLGKIAGTLLVSNIFQIPNRDGVVLGLLMNTKGIIEIIVLNVGREQKILDDKIFSVMIIVILIMTAFISPIVKVIYRPRKMLAPYRRRTIQSSRLDGELRVLVGIHTPRNVPTLVNLLEATYPNKRSPMCAYVLHLVELTRRASAMLIVHANRQSGGPALNKTQAQTDHIITAFQNFEEQVNYAQVQPLTAISSYSTMHEDICNLAEEKRVSIIIIPFHKQQTVDGEMEDTIPALRMVNHNLLQNSPCSVGILVDRGFNGSNRLIGNQACHKVAVLYFGGPDDREALAYGWRMSRHPRVHLTVMHFIPTEYSYQSSETDRLWAKIDRSFTTIKNGGENQLDNEYISEFKKMIAHDDSVIYIDKVVNNGEETVAAIRSINNVNDLFIVGRGQGTMSPLTDGLTDWSECPELGAIGDLLASSDFETTASVLVMHQYVGQGPDGEDNFVVERPWESAESRHSINQQQQQHMQRYVMPMGTGHSSVMFTIP</sequence>
<accession>A0A1S3VGZ1</accession>
<feature type="transmembrane region" description="Helical" evidence="11">
    <location>
        <begin position="413"/>
        <end position="435"/>
    </location>
</feature>
<name>A0A1S3VGZ1_VIGRR</name>
<dbReference type="Proteomes" id="UP000087766">
    <property type="component" value="Chromosome 10"/>
</dbReference>
<evidence type="ECO:0000256" key="11">
    <source>
        <dbReference type="SAM" id="Phobius"/>
    </source>
</evidence>
<feature type="transmembrane region" description="Helical" evidence="11">
    <location>
        <begin position="69"/>
        <end position="85"/>
    </location>
</feature>
<keyword evidence="2" id="KW-0813">Transport</keyword>
<dbReference type="OrthoDB" id="2687058at2759"/>
<keyword evidence="9 11" id="KW-0472">Membrane</keyword>
<keyword evidence="15" id="KW-1185">Reference proteome</keyword>
<feature type="transmembrane region" description="Helical" evidence="11">
    <location>
        <begin position="228"/>
        <end position="251"/>
    </location>
</feature>
<dbReference type="GO" id="GO:1902600">
    <property type="term" value="P:proton transmembrane transport"/>
    <property type="evidence" value="ECO:0007669"/>
    <property type="project" value="InterPro"/>
</dbReference>
<dbReference type="GO" id="GO:0016020">
    <property type="term" value="C:membrane"/>
    <property type="evidence" value="ECO:0007669"/>
    <property type="project" value="UniProtKB-SubCell"/>
</dbReference>
<dbReference type="PANTHER" id="PTHR32468">
    <property type="entry name" value="CATION/H + ANTIPORTER"/>
    <property type="match status" value="1"/>
</dbReference>
<dbReference type="GO" id="GO:0012505">
    <property type="term" value="C:endomembrane system"/>
    <property type="evidence" value="ECO:0007669"/>
    <property type="project" value="TreeGrafter"/>
</dbReference>
<evidence type="ECO:0000313" key="16">
    <source>
        <dbReference type="RefSeq" id="XP_014517477.1"/>
    </source>
</evidence>
<evidence type="ECO:0000313" key="15">
    <source>
        <dbReference type="Proteomes" id="UP000087766"/>
    </source>
</evidence>
<evidence type="ECO:0000256" key="8">
    <source>
        <dbReference type="ARBA" id="ARBA00023065"/>
    </source>
</evidence>
<feature type="transmembrane region" description="Helical" evidence="11">
    <location>
        <begin position="38"/>
        <end position="57"/>
    </location>
</feature>
<evidence type="ECO:0000256" key="2">
    <source>
        <dbReference type="ARBA" id="ARBA00022448"/>
    </source>
</evidence>
<reference evidence="15" key="1">
    <citation type="journal article" date="2014" name="Nat. Commun.">
        <title>Genome sequence of mungbean and insights into evolution within Vigna species.</title>
        <authorList>
            <person name="Kang Y.J."/>
            <person name="Kim S.K."/>
            <person name="Kim M.Y."/>
            <person name="Lestari P."/>
            <person name="Kim K.H."/>
            <person name="Ha B.K."/>
            <person name="Jun T.H."/>
            <person name="Hwang W.J."/>
            <person name="Lee T."/>
            <person name="Lee J."/>
            <person name="Shim S."/>
            <person name="Yoon M.Y."/>
            <person name="Jang Y.E."/>
            <person name="Han K.S."/>
            <person name="Taeprayoon P."/>
            <person name="Yoon N."/>
            <person name="Somta P."/>
            <person name="Tanya P."/>
            <person name="Kim K.S."/>
            <person name="Gwag J.G."/>
            <person name="Moon J.K."/>
            <person name="Lee Y.H."/>
            <person name="Park B.S."/>
            <person name="Bombarely A."/>
            <person name="Doyle J.J."/>
            <person name="Jackson S.A."/>
            <person name="Schafleitner R."/>
            <person name="Srinives P."/>
            <person name="Varshney R.K."/>
            <person name="Lee S.H."/>
        </authorList>
    </citation>
    <scope>NUCLEOTIDE SEQUENCE [LARGE SCALE GENOMIC DNA]</scope>
    <source>
        <strain evidence="15">cv. VC1973A</strain>
    </source>
</reference>
<evidence type="ECO:0000259" key="14">
    <source>
        <dbReference type="Pfam" id="PF23259"/>
    </source>
</evidence>
<dbReference type="Pfam" id="PF23259">
    <property type="entry name" value="CHX17_C"/>
    <property type="match status" value="1"/>
</dbReference>
<dbReference type="GeneID" id="106774969"/>
<evidence type="ECO:0000256" key="9">
    <source>
        <dbReference type="ARBA" id="ARBA00023136"/>
    </source>
</evidence>
<evidence type="ECO:0000256" key="3">
    <source>
        <dbReference type="ARBA" id="ARBA00022449"/>
    </source>
</evidence>
<dbReference type="AlphaFoldDB" id="A0A1S3VGZ1"/>
<evidence type="ECO:0000256" key="4">
    <source>
        <dbReference type="ARBA" id="ARBA00022538"/>
    </source>
</evidence>
<feature type="domain" description="Cation/H+ exchanger transmembrane" evidence="12">
    <location>
        <begin position="55"/>
        <end position="432"/>
    </location>
</feature>
<evidence type="ECO:0000256" key="1">
    <source>
        <dbReference type="ARBA" id="ARBA00004141"/>
    </source>
</evidence>
<comment type="subcellular location">
    <subcellularLocation>
        <location evidence="1">Membrane</location>
        <topology evidence="1">Multi-pass membrane protein</topology>
    </subcellularLocation>
</comment>
<keyword evidence="6" id="KW-0630">Potassium</keyword>
<dbReference type="KEGG" id="vra:106774969"/>
<feature type="transmembrane region" description="Helical" evidence="11">
    <location>
        <begin position="105"/>
        <end position="122"/>
    </location>
</feature>
<dbReference type="InterPro" id="IPR057291">
    <property type="entry name" value="CHX17_2nd"/>
</dbReference>
<protein>
    <submittedName>
        <fullName evidence="16">Cation/H(+) antiporter 15-like</fullName>
    </submittedName>
</protein>
<keyword evidence="3" id="KW-0050">Antiport</keyword>
<keyword evidence="7 11" id="KW-1133">Transmembrane helix</keyword>
<evidence type="ECO:0000259" key="12">
    <source>
        <dbReference type="Pfam" id="PF00999"/>
    </source>
</evidence>
<dbReference type="PANTHER" id="PTHR32468:SF104">
    <property type="entry name" value="CATION_H+ EXCHANGER 3"/>
    <property type="match status" value="1"/>
</dbReference>
<feature type="transmembrane region" description="Helical" evidence="11">
    <location>
        <begin position="134"/>
        <end position="156"/>
    </location>
</feature>
<dbReference type="Gene3D" id="3.40.50.12370">
    <property type="match status" value="1"/>
</dbReference>